<reference evidence="2" key="1">
    <citation type="submission" date="2020-11" db="EMBL/GenBank/DDBJ databases">
        <title>Kefir isolates.</title>
        <authorList>
            <person name="Marcisauskas S."/>
            <person name="Kim Y."/>
            <person name="Blasche S."/>
        </authorList>
    </citation>
    <scope>NUCLEOTIDE SEQUENCE</scope>
    <source>
        <strain evidence="2">Olga-1</strain>
    </source>
</reference>
<evidence type="ECO:0000313" key="2">
    <source>
        <dbReference type="EMBL" id="KAG0688361.1"/>
    </source>
</evidence>
<feature type="compositionally biased region" description="Low complexity" evidence="1">
    <location>
        <begin position="73"/>
        <end position="86"/>
    </location>
</feature>
<keyword evidence="3" id="KW-1185">Reference proteome</keyword>
<organism evidence="2 3">
    <name type="scientific">Pichia californica</name>
    <dbReference type="NCBI Taxonomy" id="460514"/>
    <lineage>
        <taxon>Eukaryota</taxon>
        <taxon>Fungi</taxon>
        <taxon>Dikarya</taxon>
        <taxon>Ascomycota</taxon>
        <taxon>Saccharomycotina</taxon>
        <taxon>Pichiomycetes</taxon>
        <taxon>Pichiales</taxon>
        <taxon>Pichiaceae</taxon>
        <taxon>Pichia</taxon>
    </lineage>
</organism>
<feature type="region of interest" description="Disordered" evidence="1">
    <location>
        <begin position="73"/>
        <end position="124"/>
    </location>
</feature>
<evidence type="ECO:0000313" key="3">
    <source>
        <dbReference type="Proteomes" id="UP000697127"/>
    </source>
</evidence>
<evidence type="ECO:0008006" key="4">
    <source>
        <dbReference type="Google" id="ProtNLM"/>
    </source>
</evidence>
<dbReference type="GO" id="GO:0005634">
    <property type="term" value="C:nucleus"/>
    <property type="evidence" value="ECO:0007669"/>
    <property type="project" value="TreeGrafter"/>
</dbReference>
<feature type="compositionally biased region" description="Basic and acidic residues" evidence="1">
    <location>
        <begin position="331"/>
        <end position="340"/>
    </location>
</feature>
<evidence type="ECO:0000256" key="1">
    <source>
        <dbReference type="SAM" id="MobiDB-lite"/>
    </source>
</evidence>
<name>A0A9P6WJZ5_9ASCO</name>
<gene>
    <name evidence="2" type="ORF">C6P40_001066</name>
</gene>
<dbReference type="PANTHER" id="PTHR28164:SF1">
    <property type="entry name" value="PROTEIN STB3"/>
    <property type="match status" value="1"/>
</dbReference>
<dbReference type="OrthoDB" id="5391991at2759"/>
<dbReference type="PANTHER" id="PTHR28164">
    <property type="entry name" value="PROTEIN STB3"/>
    <property type="match status" value="1"/>
</dbReference>
<dbReference type="AlphaFoldDB" id="A0A9P6WJZ5"/>
<feature type="compositionally biased region" description="Low complexity" evidence="1">
    <location>
        <begin position="440"/>
        <end position="451"/>
    </location>
</feature>
<feature type="region of interest" description="Disordered" evidence="1">
    <location>
        <begin position="504"/>
        <end position="548"/>
    </location>
</feature>
<dbReference type="Proteomes" id="UP000697127">
    <property type="component" value="Unassembled WGS sequence"/>
</dbReference>
<dbReference type="EMBL" id="PUHW01000158">
    <property type="protein sequence ID" value="KAG0688361.1"/>
    <property type="molecule type" value="Genomic_DNA"/>
</dbReference>
<dbReference type="GO" id="GO:0043565">
    <property type="term" value="F:sequence-specific DNA binding"/>
    <property type="evidence" value="ECO:0007669"/>
    <property type="project" value="TreeGrafter"/>
</dbReference>
<dbReference type="InterPro" id="IPR018818">
    <property type="entry name" value="Stb3"/>
</dbReference>
<comment type="caution">
    <text evidence="2">The sequence shown here is derived from an EMBL/GenBank/DDBJ whole genome shotgun (WGS) entry which is preliminary data.</text>
</comment>
<feature type="compositionally biased region" description="Basic and acidic residues" evidence="1">
    <location>
        <begin position="94"/>
        <end position="106"/>
    </location>
</feature>
<feature type="region of interest" description="Disordered" evidence="1">
    <location>
        <begin position="431"/>
        <end position="458"/>
    </location>
</feature>
<feature type="compositionally biased region" description="Polar residues" evidence="1">
    <location>
        <begin position="341"/>
        <end position="351"/>
    </location>
</feature>
<proteinExistence type="predicted"/>
<sequence length="613" mass="66922">MNTHVSDQTAMSSTISIGNSNNTMVNHITNSNNISSTILLSPPSTTTTPKIHNLLNSDSNSLSTMSLPLTSTNNSVDNTINDNNTVKSLSPSLDESKINKENDSKLVSKKKSTTKKISNDEKSLLSTSSPEGIAAASQITPNRIANILISQGPLPIRHLTGHLIQQVPAFGNLSLSKQRRLIMSALESGDLITGCIFEKIGWGQWEAKIVGVELVKAKIKSSINNLNNTNNSTTNGASINNSSTSNTITSSLNDVDMIDMQNEQPSLQQQPLSIPPLQSRSPPPSQSNSKSQSQTTTYNPVKLELSPKSLSPKPYLNVSVPVKPRTKSHSKLKDKNRRESITSQSNDNNNFKIPASPSLGPVQNFRNSLKSYGDIDEAIESSSDDDFENDYDEDDEFNLNNSPADSPPLMDNNINSSVNSINSIHNNINSSKKKQIPAIRSPSVSSSRRPSFAGILKPRKPRSSFNQYTLEVALDEAPLERRESRVSFSNSANLSRQSFLRTNISPRLSNNNSSISIHDKENENAIADDDDDDDYDNYDIDGNFTDEEDWQAIGPSSLRKNRHSNVLTPPTPTLLETTSNNASTNSGNIGNINNNVKSDEEMAAIALMNLKTV</sequence>
<dbReference type="GO" id="GO:0000432">
    <property type="term" value="P:positive regulation of transcription from RNA polymerase II promoter by glucose"/>
    <property type="evidence" value="ECO:0007669"/>
    <property type="project" value="TreeGrafter"/>
</dbReference>
<dbReference type="Pfam" id="PF10330">
    <property type="entry name" value="Stb3"/>
    <property type="match status" value="1"/>
</dbReference>
<feature type="region of interest" description="Disordered" evidence="1">
    <location>
        <begin position="224"/>
        <end position="248"/>
    </location>
</feature>
<accession>A0A9P6WJZ5</accession>
<feature type="compositionally biased region" description="Low complexity" evidence="1">
    <location>
        <begin position="573"/>
        <end position="593"/>
    </location>
</feature>
<feature type="region of interest" description="Disordered" evidence="1">
    <location>
        <begin position="265"/>
        <end position="367"/>
    </location>
</feature>
<feature type="compositionally biased region" description="Acidic residues" evidence="1">
    <location>
        <begin position="526"/>
        <end position="548"/>
    </location>
</feature>
<feature type="compositionally biased region" description="Low complexity" evidence="1">
    <location>
        <begin position="265"/>
        <end position="294"/>
    </location>
</feature>
<feature type="compositionally biased region" description="Polar residues" evidence="1">
    <location>
        <begin position="504"/>
        <end position="516"/>
    </location>
</feature>
<feature type="region of interest" description="Disordered" evidence="1">
    <location>
        <begin position="560"/>
        <end position="593"/>
    </location>
</feature>
<protein>
    <recommendedName>
        <fullName evidence="4">Protein STB3</fullName>
    </recommendedName>
</protein>